<dbReference type="AlphaFoldDB" id="A0A3Q3T0K8"/>
<comment type="similarity">
    <text evidence="6">Belongs to the XRCC4-XLF family. XLF subfamily.</text>
</comment>
<dbReference type="FunCoup" id="A0A3Q3T0K8">
    <property type="interactions" value="355"/>
</dbReference>
<keyword evidence="5" id="KW-0539">Nucleus</keyword>
<dbReference type="GO" id="GO:0006303">
    <property type="term" value="P:double-strand break repair via nonhomologous end joining"/>
    <property type="evidence" value="ECO:0007669"/>
    <property type="project" value="TreeGrafter"/>
</dbReference>
<evidence type="ECO:0000259" key="10">
    <source>
        <dbReference type="Pfam" id="PF21928"/>
    </source>
</evidence>
<dbReference type="STRING" id="205130.ENSMAMP00000033930"/>
<evidence type="ECO:0000256" key="1">
    <source>
        <dbReference type="ARBA" id="ARBA00004123"/>
    </source>
</evidence>
<evidence type="ECO:0000256" key="6">
    <source>
        <dbReference type="ARBA" id="ARBA00025747"/>
    </source>
</evidence>
<feature type="domain" description="XLF-like N-terminal" evidence="9">
    <location>
        <begin position="119"/>
        <end position="235"/>
    </location>
</feature>
<protein>
    <recommendedName>
        <fullName evidence="7">Non-homologous end-joining factor 1</fullName>
    </recommendedName>
</protein>
<dbReference type="Pfam" id="PF09302">
    <property type="entry name" value="XLF"/>
    <property type="match status" value="1"/>
</dbReference>
<keyword evidence="12" id="KW-1185">Reference proteome</keyword>
<organism evidence="11 12">
    <name type="scientific">Mastacembelus armatus</name>
    <name type="common">zig-zag eel</name>
    <dbReference type="NCBI Taxonomy" id="205130"/>
    <lineage>
        <taxon>Eukaryota</taxon>
        <taxon>Metazoa</taxon>
        <taxon>Chordata</taxon>
        <taxon>Craniata</taxon>
        <taxon>Vertebrata</taxon>
        <taxon>Euteleostomi</taxon>
        <taxon>Actinopterygii</taxon>
        <taxon>Neopterygii</taxon>
        <taxon>Teleostei</taxon>
        <taxon>Neoteleostei</taxon>
        <taxon>Acanthomorphata</taxon>
        <taxon>Anabantaria</taxon>
        <taxon>Synbranchiformes</taxon>
        <taxon>Mastacembelidae</taxon>
        <taxon>Mastacembelus</taxon>
    </lineage>
</organism>
<feature type="compositionally biased region" description="Basic residues" evidence="8">
    <location>
        <begin position="412"/>
        <end position="423"/>
    </location>
</feature>
<evidence type="ECO:0000256" key="5">
    <source>
        <dbReference type="ARBA" id="ARBA00023242"/>
    </source>
</evidence>
<feature type="region of interest" description="Disordered" evidence="8">
    <location>
        <begin position="352"/>
        <end position="423"/>
    </location>
</feature>
<evidence type="ECO:0000256" key="2">
    <source>
        <dbReference type="ARBA" id="ARBA00022763"/>
    </source>
</evidence>
<dbReference type="Pfam" id="PF21928">
    <property type="entry name" value="XLF_CC"/>
    <property type="match status" value="1"/>
</dbReference>
<dbReference type="InterPro" id="IPR052287">
    <property type="entry name" value="NHEJ_factor"/>
</dbReference>
<reference evidence="11" key="1">
    <citation type="submission" date="2025-08" db="UniProtKB">
        <authorList>
            <consortium name="Ensembl"/>
        </authorList>
    </citation>
    <scope>IDENTIFICATION</scope>
</reference>
<evidence type="ECO:0000259" key="9">
    <source>
        <dbReference type="Pfam" id="PF09302"/>
    </source>
</evidence>
<dbReference type="PANTHER" id="PTHR32235:SF1">
    <property type="entry name" value="NON-HOMOLOGOUS END-JOINING FACTOR 1"/>
    <property type="match status" value="1"/>
</dbReference>
<dbReference type="FunFam" id="2.170.210.10:FF:000001">
    <property type="entry name" value="Non-homologous end-joining factor 1"/>
    <property type="match status" value="1"/>
</dbReference>
<dbReference type="Gene3D" id="2.170.210.10">
    <property type="entry name" value="DNA double-strand break repair and VJ recombination XRCC4, N-terminal"/>
    <property type="match status" value="1"/>
</dbReference>
<sequence>MIAEWFLIARPVRSLLFDTLLQQRKQPPPPSPLHEVQPGHSVVFSTWLVSCCYRNSEGHSAAGMKLKIPTAGGHKDQGPRLQTGDDAAVTDLILWSFFLVPAAMMEVTGAPTNIPLQRPWLPVNIGGRQFLVKSWFGDTAYHVLLTDMNSVWEERMDSGAIQSRAQELNKRLRAPVGAFFSHLCEVVQPCLLGSGERVGSGAQISLTQREDGGGINLRLKSELGGLPFYWEFHCSPAPVTQVCVQLVRPLLVMSRLLQRQVEQLGSLLLRKDAEIQDYRENGATLSRERLHTDVFEEQTYREDFMAKALPLLCSEQPDDLGFDANLQHLYAAVIAHRSARKRKLSEERFVAEAQTGAVEPDRSSSSGAASVGSEPAEMERHHNSRMDAATAKMADRHAVQQSLPERAQRPSSKPKKKKVGLFR</sequence>
<comment type="subcellular location">
    <subcellularLocation>
        <location evidence="1">Nucleus</location>
    </subcellularLocation>
</comment>
<dbReference type="Gene3D" id="1.10.287.450">
    <property type="entry name" value="Helix hairpin bin"/>
    <property type="match status" value="1"/>
</dbReference>
<dbReference type="PANTHER" id="PTHR32235">
    <property type="entry name" value="NON-HOMOLOGOUS END-JOINING FACTOR 1"/>
    <property type="match status" value="1"/>
</dbReference>
<evidence type="ECO:0000256" key="4">
    <source>
        <dbReference type="ARBA" id="ARBA00023204"/>
    </source>
</evidence>
<dbReference type="Proteomes" id="UP000261640">
    <property type="component" value="Unplaced"/>
</dbReference>
<name>A0A3Q3T0K8_9TELE</name>
<evidence type="ECO:0000256" key="8">
    <source>
        <dbReference type="SAM" id="MobiDB-lite"/>
    </source>
</evidence>
<keyword evidence="3" id="KW-0238">DNA-binding</keyword>
<dbReference type="CDD" id="cd22285">
    <property type="entry name" value="HD_XLF_N"/>
    <property type="match status" value="1"/>
</dbReference>
<evidence type="ECO:0000313" key="11">
    <source>
        <dbReference type="Ensembl" id="ENSMAMP00000033930.2"/>
    </source>
</evidence>
<feature type="domain" description="XLF-like coiled-coil region" evidence="10">
    <location>
        <begin position="238"/>
        <end position="286"/>
    </location>
</feature>
<dbReference type="GO" id="GO:0045027">
    <property type="term" value="F:DNA end binding"/>
    <property type="evidence" value="ECO:0007669"/>
    <property type="project" value="TreeGrafter"/>
</dbReference>
<accession>A0A3Q3T0K8</accession>
<evidence type="ECO:0000256" key="3">
    <source>
        <dbReference type="ARBA" id="ARBA00023125"/>
    </source>
</evidence>
<keyword evidence="4" id="KW-0234">DNA repair</keyword>
<feature type="compositionally biased region" description="Low complexity" evidence="8">
    <location>
        <begin position="363"/>
        <end position="373"/>
    </location>
</feature>
<dbReference type="GeneTree" id="ENSGT00390000009940"/>
<evidence type="ECO:0000256" key="7">
    <source>
        <dbReference type="ARBA" id="ARBA00044529"/>
    </source>
</evidence>
<dbReference type="InterPro" id="IPR015381">
    <property type="entry name" value="XLF-like_N"/>
</dbReference>
<evidence type="ECO:0000313" key="12">
    <source>
        <dbReference type="Proteomes" id="UP000261640"/>
    </source>
</evidence>
<dbReference type="Ensembl" id="ENSMAMT00000034796.2">
    <property type="protein sequence ID" value="ENSMAMP00000033930.2"/>
    <property type="gene ID" value="ENSMAMG00000022818.2"/>
</dbReference>
<dbReference type="FunFam" id="1.10.287.450:FF:000003">
    <property type="entry name" value="Non-homologous end-joining factor 1"/>
    <property type="match status" value="1"/>
</dbReference>
<keyword evidence="2" id="KW-0227">DNA damage</keyword>
<dbReference type="GO" id="GO:0032807">
    <property type="term" value="C:DNA ligase IV complex"/>
    <property type="evidence" value="ECO:0007669"/>
    <property type="project" value="TreeGrafter"/>
</dbReference>
<dbReference type="InterPro" id="IPR053829">
    <property type="entry name" value="XLF-like_CC"/>
</dbReference>
<dbReference type="InParanoid" id="A0A3Q3T0K8"/>
<dbReference type="InterPro" id="IPR038051">
    <property type="entry name" value="XRCC4-like_N_sf"/>
</dbReference>
<proteinExistence type="inferred from homology"/>
<reference evidence="11" key="2">
    <citation type="submission" date="2025-09" db="UniProtKB">
        <authorList>
            <consortium name="Ensembl"/>
        </authorList>
    </citation>
    <scope>IDENTIFICATION</scope>
</reference>